<name>A0ABM6GES2_9BACT</name>
<dbReference type="Gene3D" id="3.40.800.20">
    <property type="entry name" value="Histone deacetylase domain"/>
    <property type="match status" value="1"/>
</dbReference>
<comment type="similarity">
    <text evidence="1">Belongs to the histone deacetylase family.</text>
</comment>
<organism evidence="3 4">
    <name type="scientific">Thermosipho melanesiensis</name>
    <dbReference type="NCBI Taxonomy" id="46541"/>
    <lineage>
        <taxon>Bacteria</taxon>
        <taxon>Thermotogati</taxon>
        <taxon>Thermotogota</taxon>
        <taxon>Thermotogae</taxon>
        <taxon>Thermotogales</taxon>
        <taxon>Fervidobacteriaceae</taxon>
        <taxon>Thermosipho</taxon>
    </lineage>
</organism>
<evidence type="ECO:0000313" key="4">
    <source>
        <dbReference type="Proteomes" id="UP000185490"/>
    </source>
</evidence>
<dbReference type="PANTHER" id="PTHR10625">
    <property type="entry name" value="HISTONE DEACETYLASE HDAC1-RELATED"/>
    <property type="match status" value="1"/>
</dbReference>
<proteinExistence type="inferred from homology"/>
<keyword evidence="4" id="KW-1185">Reference proteome</keyword>
<evidence type="ECO:0000259" key="2">
    <source>
        <dbReference type="Pfam" id="PF00850"/>
    </source>
</evidence>
<dbReference type="RefSeq" id="WP_012057394.1">
    <property type="nucleotide sequence ID" value="NZ_CP007389.1"/>
</dbReference>
<gene>
    <name evidence="3" type="ORF">BW47_06300</name>
</gene>
<dbReference type="InterPro" id="IPR037138">
    <property type="entry name" value="His_deacetylse_dom_sf"/>
</dbReference>
<reference evidence="3 4" key="1">
    <citation type="submission" date="2014-02" db="EMBL/GenBank/DDBJ databases">
        <title>Diversity of Thermotogales isolates from hydrothermal vents.</title>
        <authorList>
            <person name="Haverkamp T.H.A."/>
            <person name="Lossouarn J."/>
            <person name="Geslin C."/>
            <person name="Nesbo C.L."/>
        </authorList>
    </citation>
    <scope>NUCLEOTIDE SEQUENCE [LARGE SCALE GENOMIC DNA]</scope>
    <source>
        <strain evidence="3 4">431</strain>
    </source>
</reference>
<accession>A0ABM6GES2</accession>
<dbReference type="CDD" id="cd10001">
    <property type="entry name" value="HDAC_classII_APAH"/>
    <property type="match status" value="1"/>
</dbReference>
<evidence type="ECO:0000256" key="1">
    <source>
        <dbReference type="ARBA" id="ARBA00005947"/>
    </source>
</evidence>
<dbReference type="SUPFAM" id="SSF52768">
    <property type="entry name" value="Arginase/deacetylase"/>
    <property type="match status" value="1"/>
</dbReference>
<feature type="domain" description="Histone deacetylase" evidence="2">
    <location>
        <begin position="26"/>
        <end position="308"/>
    </location>
</feature>
<protein>
    <submittedName>
        <fullName evidence="3">Histone deacetylase</fullName>
    </submittedName>
</protein>
<sequence>MKVVLQLNDFYIPTLEIDNGKIVKNPEIPSRLESIKNFVSKTFETIPAKEYPINYIHNIHPKWYVEHVKKISSSTNNEYLPEVFLKDRILDSGTPVTPVTYKAALNAYYASITGANLDEKYVYILTRPPGHHASKDFAGGYCFFNNAAIIAKYLQSIYQKRICILDIDFHHGNGTQEIFYYDPNIVYISIHGTPEKFFPWISGFREETGSGDGKGTNFNFPLDGGTNWREYKVVFEMALEIIEKVSPYKLIVSLGFDTHINDPMGHFNLQDEDYKHIGVMLKKLDIPIIFVQEGGYNKESNKEAAKNLFFTFGKE</sequence>
<dbReference type="Proteomes" id="UP000185490">
    <property type="component" value="Chromosome"/>
</dbReference>
<evidence type="ECO:0000313" key="3">
    <source>
        <dbReference type="EMBL" id="APT74129.1"/>
    </source>
</evidence>
<dbReference type="InterPro" id="IPR000286">
    <property type="entry name" value="HDACs"/>
</dbReference>
<dbReference type="InterPro" id="IPR023801">
    <property type="entry name" value="His_deacetylse_dom"/>
</dbReference>
<dbReference type="Pfam" id="PF00850">
    <property type="entry name" value="Hist_deacetyl"/>
    <property type="match status" value="1"/>
</dbReference>
<dbReference type="InterPro" id="IPR023696">
    <property type="entry name" value="Ureohydrolase_dom_sf"/>
</dbReference>
<dbReference type="PRINTS" id="PR01270">
    <property type="entry name" value="HDASUPER"/>
</dbReference>
<dbReference type="EMBL" id="CP007389">
    <property type="protein sequence ID" value="APT74129.1"/>
    <property type="molecule type" value="Genomic_DNA"/>
</dbReference>